<evidence type="ECO:0000313" key="2">
    <source>
        <dbReference type="EMBL" id="MYM94953.1"/>
    </source>
</evidence>
<accession>A0A845GK55</accession>
<feature type="region of interest" description="Disordered" evidence="1">
    <location>
        <begin position="191"/>
        <end position="212"/>
    </location>
</feature>
<organism evidence="2 3">
    <name type="scientific">Duganella vulcania</name>
    <dbReference type="NCBI Taxonomy" id="2692166"/>
    <lineage>
        <taxon>Bacteria</taxon>
        <taxon>Pseudomonadati</taxon>
        <taxon>Pseudomonadota</taxon>
        <taxon>Betaproteobacteria</taxon>
        <taxon>Burkholderiales</taxon>
        <taxon>Oxalobacteraceae</taxon>
        <taxon>Telluria group</taxon>
        <taxon>Duganella</taxon>
    </lineage>
</organism>
<dbReference type="RefSeq" id="WP_161084099.1">
    <property type="nucleotide sequence ID" value="NZ_WWCX01000019.1"/>
</dbReference>
<dbReference type="AlphaFoldDB" id="A0A845GK55"/>
<feature type="compositionally biased region" description="Low complexity" evidence="1">
    <location>
        <begin position="191"/>
        <end position="203"/>
    </location>
</feature>
<comment type="caution">
    <text evidence="2">The sequence shown here is derived from an EMBL/GenBank/DDBJ whole genome shotgun (WGS) entry which is preliminary data.</text>
</comment>
<protein>
    <submittedName>
        <fullName evidence="2">Uncharacterized protein</fullName>
    </submittedName>
</protein>
<proteinExistence type="predicted"/>
<evidence type="ECO:0000256" key="1">
    <source>
        <dbReference type="SAM" id="MobiDB-lite"/>
    </source>
</evidence>
<gene>
    <name evidence="2" type="ORF">GTP90_13875</name>
</gene>
<reference evidence="2" key="1">
    <citation type="submission" date="2019-12" db="EMBL/GenBank/DDBJ databases">
        <title>Novel species isolated from a subtropical stream in China.</title>
        <authorList>
            <person name="Lu H."/>
        </authorList>
    </citation>
    <scope>NUCLEOTIDE SEQUENCE [LARGE SCALE GENOMIC DNA]</scope>
    <source>
        <strain evidence="2">FT81W</strain>
    </source>
</reference>
<dbReference type="Proteomes" id="UP000447355">
    <property type="component" value="Unassembled WGS sequence"/>
</dbReference>
<dbReference type="EMBL" id="WWCX01000019">
    <property type="protein sequence ID" value="MYM94953.1"/>
    <property type="molecule type" value="Genomic_DNA"/>
</dbReference>
<evidence type="ECO:0000313" key="3">
    <source>
        <dbReference type="Proteomes" id="UP000447355"/>
    </source>
</evidence>
<name>A0A845GK55_9BURK</name>
<sequence length="255" mass="26742">MFPISSVSLTTPADVAPAHTAPAAGAGSATDAPPASASVDLSPVASFLLTLSQSREEVTQLRTALANGAQPREVAASLNDTAQNMVNAINLLPSVDFNQAQSQTPSLLNSLVQSLLQPALSDHATPAQRLARIGVTLQAPLLSDATGGLSLDNEVLRAAFHRQPQRTMQALQDTLDHFSDVAKRYAEQLSAAGNREAEAQAARPQPTLTPADVAANTRLDLARAELDQLAHHPTPDTAADRLAAQRATLEQPPHT</sequence>